<reference evidence="5 6" key="1">
    <citation type="submission" date="2019-10" db="EMBL/GenBank/DDBJ databases">
        <title>Bacillus aerolatum sp. nov., isolated from bioaerosol of sport playgrounds.</title>
        <authorList>
            <person name="Chen P."/>
            <person name="Zhang G."/>
        </authorList>
    </citation>
    <scope>NUCLEOTIDE SEQUENCE [LARGE SCALE GENOMIC DNA]</scope>
    <source>
        <strain evidence="5 6">CX253</strain>
    </source>
</reference>
<dbReference type="Gene3D" id="3.30.70.360">
    <property type="match status" value="1"/>
</dbReference>
<dbReference type="Gene3D" id="3.40.630.10">
    <property type="entry name" value="Zn peptidases"/>
    <property type="match status" value="1"/>
</dbReference>
<dbReference type="GO" id="GO:0016813">
    <property type="term" value="F:hydrolase activity, acting on carbon-nitrogen (but not peptide) bonds, in linear amidines"/>
    <property type="evidence" value="ECO:0007669"/>
    <property type="project" value="InterPro"/>
</dbReference>
<protein>
    <submittedName>
        <fullName evidence="5">Hydantoinase/carbamoylase family amidase</fullName>
        <ecNumber evidence="5">3.5.-.-</ecNumber>
    </submittedName>
</protein>
<keyword evidence="3" id="KW-0479">Metal-binding</keyword>
<dbReference type="SUPFAM" id="SSF53187">
    <property type="entry name" value="Zn-dependent exopeptidases"/>
    <property type="match status" value="1"/>
</dbReference>
<feature type="domain" description="Peptidase M20 dimerisation" evidence="4">
    <location>
        <begin position="232"/>
        <end position="332"/>
    </location>
</feature>
<dbReference type="NCBIfam" id="NF006771">
    <property type="entry name" value="PRK09290.1-5"/>
    <property type="match status" value="1"/>
</dbReference>
<organism evidence="5 6">
    <name type="scientific">Bacillus aerolatus</name>
    <dbReference type="NCBI Taxonomy" id="2653354"/>
    <lineage>
        <taxon>Bacteria</taxon>
        <taxon>Bacillati</taxon>
        <taxon>Bacillota</taxon>
        <taxon>Bacilli</taxon>
        <taxon>Bacillales</taxon>
        <taxon>Bacillaceae</taxon>
        <taxon>Bacillus</taxon>
    </lineage>
</organism>
<feature type="binding site" evidence="3">
    <location>
        <position position="145"/>
    </location>
    <ligand>
        <name>Zn(2+)</name>
        <dbReference type="ChEBI" id="CHEBI:29105"/>
        <label>2</label>
    </ligand>
</feature>
<comment type="cofactor">
    <cofactor evidence="3">
        <name>Zn(2+)</name>
        <dbReference type="ChEBI" id="CHEBI:29105"/>
    </cofactor>
    <text evidence="3">Binds 2 Zn(2+) ions per subunit.</text>
</comment>
<feature type="binding site" evidence="3">
    <location>
        <position position="99"/>
    </location>
    <ligand>
        <name>Zn(2+)</name>
        <dbReference type="ChEBI" id="CHEBI:29105"/>
        <label>1</label>
    </ligand>
</feature>
<name>A0A6I1FFH3_9BACI</name>
<feature type="binding site" evidence="3">
    <location>
        <position position="402"/>
    </location>
    <ligand>
        <name>Zn(2+)</name>
        <dbReference type="ChEBI" id="CHEBI:29105"/>
        <label>2</label>
    </ligand>
</feature>
<dbReference type="NCBIfam" id="TIGR01879">
    <property type="entry name" value="hydantase"/>
    <property type="match status" value="1"/>
</dbReference>
<evidence type="ECO:0000313" key="5">
    <source>
        <dbReference type="EMBL" id="KAB7706716.1"/>
    </source>
</evidence>
<evidence type="ECO:0000259" key="4">
    <source>
        <dbReference type="Pfam" id="PF07687"/>
    </source>
</evidence>
<keyword evidence="3" id="KW-0862">Zinc</keyword>
<evidence type="ECO:0000313" key="6">
    <source>
        <dbReference type="Proteomes" id="UP000429595"/>
    </source>
</evidence>
<dbReference type="GO" id="GO:0046872">
    <property type="term" value="F:metal ion binding"/>
    <property type="evidence" value="ECO:0007669"/>
    <property type="project" value="UniProtKB-KW"/>
</dbReference>
<comment type="caution">
    <text evidence="5">The sequence shown here is derived from an EMBL/GenBank/DDBJ whole genome shotgun (WGS) entry which is preliminary data.</text>
</comment>
<dbReference type="InterPro" id="IPR010158">
    <property type="entry name" value="Amidase_Cbmase"/>
</dbReference>
<dbReference type="EMBL" id="WEIO01000005">
    <property type="protein sequence ID" value="KAB7706716.1"/>
    <property type="molecule type" value="Genomic_DNA"/>
</dbReference>
<comment type="similarity">
    <text evidence="1">Belongs to the peptidase M20 family.</text>
</comment>
<dbReference type="AlphaFoldDB" id="A0A6I1FFH3"/>
<evidence type="ECO:0000256" key="2">
    <source>
        <dbReference type="ARBA" id="ARBA00022801"/>
    </source>
</evidence>
<dbReference type="EC" id="3.5.-.-" evidence="5"/>
<dbReference type="Pfam" id="PF01546">
    <property type="entry name" value="Peptidase_M20"/>
    <property type="match status" value="1"/>
</dbReference>
<accession>A0A6I1FFH3</accession>
<feature type="binding site" evidence="3">
    <location>
        <position position="110"/>
    </location>
    <ligand>
        <name>Zn(2+)</name>
        <dbReference type="ChEBI" id="CHEBI:29105"/>
        <label>1</label>
    </ligand>
</feature>
<sequence>MDISLKERLLNTLPNCHSYAGLDPAKLADRLDALAAIGRTEAGGISRFVYTKEEKEAKELFKSWLQEIGLVVREDPLGNIFARYEGTEPSLPVVMTGSHLDTVPNGGAFDGVLGCVSSFMAIEALVKEGRKPKRSIELVVFIDEEGTRFQNGIFGSRVMMGEVLYDDLLSLQDKDGVKFVQAAREIGLQPENIEDAYYPKEDICAFLELHIEQGKQLEISNDNIGVVNGIAGTSWHTYTFYGETDHAGNTPMNLRKDSVAAAAEFIVEVEKIPPTISETAVATVGKIDVLPNGANVIAGEATVTVDARDIDEDQRDRMIELITETAKTIAKNRELKIKHESEFRIPPVKVPEPIQQAVRESADSLQLSHRPIPSGAGHDAMVLGKYVPAGMIFVPSVNGKSHSPEEFTNLNDCLDGIAVLKETLFKLSNQSTLDSKSPKSVKVES</sequence>
<dbReference type="Pfam" id="PF07687">
    <property type="entry name" value="M20_dimer"/>
    <property type="match status" value="1"/>
</dbReference>
<dbReference type="InterPro" id="IPR011650">
    <property type="entry name" value="Peptidase_M20_dimer"/>
</dbReference>
<keyword evidence="2 5" id="KW-0378">Hydrolase</keyword>
<dbReference type="Proteomes" id="UP000429595">
    <property type="component" value="Unassembled WGS sequence"/>
</dbReference>
<dbReference type="PANTHER" id="PTHR32494:SF5">
    <property type="entry name" value="ALLANTOATE AMIDOHYDROLASE"/>
    <property type="match status" value="1"/>
</dbReference>
<dbReference type="CDD" id="cd03884">
    <property type="entry name" value="M20_bAS"/>
    <property type="match status" value="1"/>
</dbReference>
<gene>
    <name evidence="5" type="ORF">F9802_11025</name>
</gene>
<evidence type="ECO:0000256" key="3">
    <source>
        <dbReference type="PIRSR" id="PIRSR001235-1"/>
    </source>
</evidence>
<dbReference type="PIRSF" id="PIRSF001235">
    <property type="entry name" value="Amidase_carbamoylase"/>
    <property type="match status" value="1"/>
</dbReference>
<dbReference type="RefSeq" id="WP_152151869.1">
    <property type="nucleotide sequence ID" value="NZ_WEIO01000005.1"/>
</dbReference>
<dbReference type="InterPro" id="IPR036264">
    <property type="entry name" value="Bact_exopeptidase_dim_dom"/>
</dbReference>
<feature type="binding site" evidence="3">
    <location>
        <position position="110"/>
    </location>
    <ligand>
        <name>Zn(2+)</name>
        <dbReference type="ChEBI" id="CHEBI:29105"/>
        <label>2</label>
    </ligand>
</feature>
<dbReference type="SUPFAM" id="SSF55031">
    <property type="entry name" value="Bacterial exopeptidase dimerisation domain"/>
    <property type="match status" value="1"/>
</dbReference>
<dbReference type="InterPro" id="IPR002933">
    <property type="entry name" value="Peptidase_M20"/>
</dbReference>
<keyword evidence="6" id="KW-1185">Reference proteome</keyword>
<evidence type="ECO:0000256" key="1">
    <source>
        <dbReference type="ARBA" id="ARBA00006153"/>
    </source>
</evidence>
<proteinExistence type="inferred from homology"/>
<dbReference type="PANTHER" id="PTHR32494">
    <property type="entry name" value="ALLANTOATE DEIMINASE-RELATED"/>
    <property type="match status" value="1"/>
</dbReference>
<feature type="binding site" evidence="3">
    <location>
        <position position="210"/>
    </location>
    <ligand>
        <name>Zn(2+)</name>
        <dbReference type="ChEBI" id="CHEBI:29105"/>
        <label>1</label>
    </ligand>
</feature>